<proteinExistence type="predicted"/>
<protein>
    <recommendedName>
        <fullName evidence="3">Nucleotidyltransferase family protein</fullName>
    </recommendedName>
</protein>
<evidence type="ECO:0000313" key="1">
    <source>
        <dbReference type="EMBL" id="ALH80601.1"/>
    </source>
</evidence>
<evidence type="ECO:0000313" key="2">
    <source>
        <dbReference type="Proteomes" id="UP000058074"/>
    </source>
</evidence>
<dbReference type="PANTHER" id="PTHR39166">
    <property type="entry name" value="BLL1166 PROTEIN"/>
    <property type="match status" value="1"/>
</dbReference>
<sequence>MSGEGARLEQRALLEKLLAGDPLRMRALAAVAELKLPDCWIGAGFVRDAVWDDRHGQSPMPPSGDVDVLWFAPDVTDKEADRDIERQLRSSMPDLLWSVKNQARMHRHNGDAPYHSVADAMTHWPETATAVAARLAGGRVEISAPLGLDDLFALRVRPTAAFRSEKRSIFDERIASKRWIERYPLLIILDE</sequence>
<organism evidence="1 2">
    <name type="scientific">Sphingopyxis macrogoltabida</name>
    <name type="common">Sphingomonas macrogoltabidus</name>
    <dbReference type="NCBI Taxonomy" id="33050"/>
    <lineage>
        <taxon>Bacteria</taxon>
        <taxon>Pseudomonadati</taxon>
        <taxon>Pseudomonadota</taxon>
        <taxon>Alphaproteobacteria</taxon>
        <taxon>Sphingomonadales</taxon>
        <taxon>Sphingomonadaceae</taxon>
        <taxon>Sphingopyxis</taxon>
    </lineage>
</organism>
<dbReference type="KEGG" id="smag:AN936_09540"/>
<dbReference type="EMBL" id="CP012700">
    <property type="protein sequence ID" value="ALH80601.1"/>
    <property type="molecule type" value="Genomic_DNA"/>
</dbReference>
<dbReference type="PANTHER" id="PTHR39166:SF1">
    <property type="entry name" value="BLL1166 PROTEIN"/>
    <property type="match status" value="1"/>
</dbReference>
<evidence type="ECO:0008006" key="3">
    <source>
        <dbReference type="Google" id="ProtNLM"/>
    </source>
</evidence>
<accession>A0A0N9ULS0</accession>
<dbReference type="PATRIC" id="fig|33050.5.peg.1973"/>
<dbReference type="Proteomes" id="UP000058074">
    <property type="component" value="Chromosome"/>
</dbReference>
<gene>
    <name evidence="1" type="ORF">AN936_09540</name>
</gene>
<reference evidence="1 2" key="1">
    <citation type="journal article" date="2015" name="Genome Announc.">
        <title>Complete Genome Sequence of Polypropylene Glycol- and Polyethylene Glycol-Degrading Sphingopyxis macrogoltabida Strain EY-1.</title>
        <authorList>
            <person name="Ohtsubo Y."/>
            <person name="Nagata Y."/>
            <person name="Numata M."/>
            <person name="Tsuchikane K."/>
            <person name="Hosoyama A."/>
            <person name="Yamazoe A."/>
            <person name="Tsuda M."/>
            <person name="Fujita N."/>
            <person name="Kawai F."/>
        </authorList>
    </citation>
    <scope>NUCLEOTIDE SEQUENCE [LARGE SCALE GENOMIC DNA]</scope>
    <source>
        <strain evidence="1 2">EY-1</strain>
    </source>
</reference>
<name>A0A0N9ULS0_SPHMC</name>
<dbReference type="InterPro" id="IPR009267">
    <property type="entry name" value="NTP_transf_6"/>
</dbReference>
<dbReference type="Pfam" id="PF06042">
    <property type="entry name" value="NTP_transf_6"/>
    <property type="match status" value="1"/>
</dbReference>
<dbReference type="AlphaFoldDB" id="A0A0N9ULS0"/>